<dbReference type="Gene3D" id="3.30.30.100">
    <property type="match status" value="1"/>
</dbReference>
<dbReference type="EMBL" id="KN610474">
    <property type="protein sequence ID" value="KHJ77730.1"/>
    <property type="molecule type" value="Genomic_DNA"/>
</dbReference>
<dbReference type="InterPro" id="IPR038456">
    <property type="entry name" value="Macin_sf"/>
</dbReference>
<sequence length="59" mass="6587">MWKSCSDYCQKCHGREGKCVLVDNMECSGGYRCKCSGDWLDTVSMNPLEIDTCAMGLNI</sequence>
<reference evidence="2 3" key="1">
    <citation type="submission" date="2014-03" db="EMBL/GenBank/DDBJ databases">
        <title>Draft genome of the hookworm Oesophagostomum dentatum.</title>
        <authorList>
            <person name="Mitreva M."/>
        </authorList>
    </citation>
    <scope>NUCLEOTIDE SEQUENCE [LARGE SCALE GENOMIC DNA]</scope>
    <source>
        <strain evidence="2 3">OD-Hann</strain>
    </source>
</reference>
<evidence type="ECO:0000313" key="3">
    <source>
        <dbReference type="Proteomes" id="UP000053660"/>
    </source>
</evidence>
<proteinExistence type="predicted"/>
<gene>
    <name evidence="2" type="ORF">OESDEN_10296</name>
    <name evidence="1" type="ORF">OESDEN_22650</name>
</gene>
<dbReference type="AlphaFoldDB" id="A0A0B1T385"/>
<organism evidence="2 3">
    <name type="scientific">Oesophagostomum dentatum</name>
    <name type="common">Nodular worm</name>
    <dbReference type="NCBI Taxonomy" id="61180"/>
    <lineage>
        <taxon>Eukaryota</taxon>
        <taxon>Metazoa</taxon>
        <taxon>Ecdysozoa</taxon>
        <taxon>Nematoda</taxon>
        <taxon>Chromadorea</taxon>
        <taxon>Rhabditida</taxon>
        <taxon>Rhabditina</taxon>
        <taxon>Rhabditomorpha</taxon>
        <taxon>Strongyloidea</taxon>
        <taxon>Strongylidae</taxon>
        <taxon>Oesophagostomum</taxon>
    </lineage>
</organism>
<evidence type="ECO:0000313" key="1">
    <source>
        <dbReference type="EMBL" id="KHJ77730.1"/>
    </source>
</evidence>
<accession>A0A0B1T385</accession>
<evidence type="ECO:0000313" key="2">
    <source>
        <dbReference type="EMBL" id="KHJ89870.1"/>
    </source>
</evidence>
<keyword evidence="3" id="KW-1185">Reference proteome</keyword>
<dbReference type="EMBL" id="KN553671">
    <property type="protein sequence ID" value="KHJ89870.1"/>
    <property type="molecule type" value="Genomic_DNA"/>
</dbReference>
<dbReference type="Proteomes" id="UP000053660">
    <property type="component" value="Unassembled WGS sequence"/>
</dbReference>
<protein>
    <submittedName>
        <fullName evidence="2">Uncharacterized protein</fullName>
    </submittedName>
</protein>
<name>A0A0B1T385_OESDE</name>